<reference evidence="1 2" key="1">
    <citation type="journal article" date="2016" name="Gene">
        <title>PacBio SMRT assembly of a complex multi-replicon genome reveals chlorocatechol degradative operon in a region of genome plasticity.</title>
        <authorList>
            <person name="Ricker N."/>
            <person name="Shen S.Y."/>
            <person name="Goordial J."/>
            <person name="Jin S."/>
            <person name="Fulthorpe R.R."/>
        </authorList>
    </citation>
    <scope>NUCLEOTIDE SEQUENCE [LARGE SCALE GENOMIC DNA]</scope>
    <source>
        <strain evidence="1 2">OLGA172</strain>
    </source>
</reference>
<dbReference type="EMBL" id="CP014578">
    <property type="protein sequence ID" value="ANB71477.1"/>
    <property type="molecule type" value="Genomic_DNA"/>
</dbReference>
<dbReference type="SUPFAM" id="SSF53335">
    <property type="entry name" value="S-adenosyl-L-methionine-dependent methyltransferases"/>
    <property type="match status" value="1"/>
</dbReference>
<dbReference type="CDD" id="cd02440">
    <property type="entry name" value="AdoMet_MTases"/>
    <property type="match status" value="1"/>
</dbReference>
<evidence type="ECO:0000313" key="1">
    <source>
        <dbReference type="EMBL" id="ANB71477.1"/>
    </source>
</evidence>
<accession>A0A167VSR6</accession>
<dbReference type="KEGG" id="buz:AYM40_03150"/>
<keyword evidence="2" id="KW-1185">Reference proteome</keyword>
<protein>
    <recommendedName>
        <fullName evidence="3">Methyltransferase type 12</fullName>
    </recommendedName>
</protein>
<dbReference type="AlphaFoldDB" id="A0A167VSR6"/>
<dbReference type="Pfam" id="PF13489">
    <property type="entry name" value="Methyltransf_23"/>
    <property type="match status" value="1"/>
</dbReference>
<organism evidence="1 2">
    <name type="scientific">Paraburkholderia phytofirmans OLGA172</name>
    <dbReference type="NCBI Taxonomy" id="1417228"/>
    <lineage>
        <taxon>Bacteria</taxon>
        <taxon>Pseudomonadati</taxon>
        <taxon>Pseudomonadota</taxon>
        <taxon>Betaproteobacteria</taxon>
        <taxon>Burkholderiales</taxon>
        <taxon>Burkholderiaceae</taxon>
        <taxon>Paraburkholderia</taxon>
    </lineage>
</organism>
<dbReference type="STRING" id="1804984.AYM40_03150"/>
<dbReference type="Proteomes" id="UP000076852">
    <property type="component" value="Chromosome 1"/>
</dbReference>
<dbReference type="Gene3D" id="3.40.50.150">
    <property type="entry name" value="Vaccinia Virus protein VP39"/>
    <property type="match status" value="1"/>
</dbReference>
<proteinExistence type="predicted"/>
<sequence length="254" mass="27908">MVQCPACDLVYVDRPPSQQALAEVYHAADYDSSEEADDAATAYARVIQPVLGGLRLGRALEIGTGTGVFLDKLKEMGFDNVVGIEPSTAAIAAAPPHRNGWIREGIFVESDYEPESFDLICCFMTLEHVREPKEIASSVINLLKPGGAFVTVTHDYRSVVNRLMGRRSPIIDIEHMQLFSTRSIEALFTRTGYTDIRARPFINRYSLRYWTRLAPLPSGVKGLAQNVLSSVGLSGIKISMNVGNTVAFGFKPPK</sequence>
<dbReference type="PANTHER" id="PTHR43861">
    <property type="entry name" value="TRANS-ACONITATE 2-METHYLTRANSFERASE-RELATED"/>
    <property type="match status" value="1"/>
</dbReference>
<evidence type="ECO:0000313" key="2">
    <source>
        <dbReference type="Proteomes" id="UP000076852"/>
    </source>
</evidence>
<evidence type="ECO:0008006" key="3">
    <source>
        <dbReference type="Google" id="ProtNLM"/>
    </source>
</evidence>
<name>A0A167VSR6_9BURK</name>
<dbReference type="InterPro" id="IPR029063">
    <property type="entry name" value="SAM-dependent_MTases_sf"/>
</dbReference>
<gene>
    <name evidence="1" type="ORF">AYM40_03150</name>
</gene>